<feature type="compositionally biased region" description="Basic residues" evidence="1">
    <location>
        <begin position="373"/>
        <end position="382"/>
    </location>
</feature>
<dbReference type="Proteomes" id="UP001303647">
    <property type="component" value="Unassembled WGS sequence"/>
</dbReference>
<dbReference type="InterPro" id="IPR029058">
    <property type="entry name" value="AB_hydrolase_fold"/>
</dbReference>
<feature type="compositionally biased region" description="Polar residues" evidence="1">
    <location>
        <begin position="296"/>
        <end position="307"/>
    </location>
</feature>
<keyword evidence="3" id="KW-1185">Reference proteome</keyword>
<protein>
    <recommendedName>
        <fullName evidence="4">Alpha/beta-hydrolase</fullName>
    </recommendedName>
</protein>
<feature type="region of interest" description="Disordered" evidence="1">
    <location>
        <begin position="365"/>
        <end position="387"/>
    </location>
</feature>
<sequence>MSRWLHFTRLRCVVVNHQRFYSRSFSTHSSVEHVRVPCASAGNIIVSLYNISRQDATTPLVIVLPPFSPKDASRATPLPSCFQDYPTAVINYRWHAQDHIEDERPDYPLHWPTPLHDVTFGYSWIMDNLGSGTDPAAEPRPAYVYGSYLGASLAAGLALTESHIPARSQPMTIRGLVAYNGIYNWTMFLPDHPIHRRKSKPDSGRKRRGLPLPFTNLNEDPIEEGGIFTELKHRAPGLFAEPSNLFDPFASACLFFHSANLHVPDDFTTPLSASAPTSLTPEFAAAIDNLAGHSLASPSLSQSTTTIEEGKGDTEETASELLSRAAHLAKQQKPPRKGYLVFPPRDSTLRLPPALLLYTQSSSRALLSGQDHHPRRSGRRRQKSENSFAVQAAELAGLMMRSLDMHELGGRGSGRRRPGKQAAPWEWEAEVVVDGDGGAMSGEEREWARWREIERRVQTSEIATSSSLLPSSSSSDFSSFSSVGGLGLDTEAEQVIAEWLREKVDEDFGEDGGSGL</sequence>
<evidence type="ECO:0000313" key="2">
    <source>
        <dbReference type="EMBL" id="KAK4248547.1"/>
    </source>
</evidence>
<proteinExistence type="predicted"/>
<feature type="region of interest" description="Disordered" evidence="1">
    <location>
        <begin position="196"/>
        <end position="216"/>
    </location>
</feature>
<dbReference type="SUPFAM" id="SSF53474">
    <property type="entry name" value="alpha/beta-Hydrolases"/>
    <property type="match status" value="1"/>
</dbReference>
<gene>
    <name evidence="2" type="ORF">C7999DRAFT_13521</name>
</gene>
<reference evidence="2" key="2">
    <citation type="submission" date="2023-05" db="EMBL/GenBank/DDBJ databases">
        <authorList>
            <consortium name="Lawrence Berkeley National Laboratory"/>
            <person name="Steindorff A."/>
            <person name="Hensen N."/>
            <person name="Bonometti L."/>
            <person name="Westerberg I."/>
            <person name="Brannstrom I.O."/>
            <person name="Guillou S."/>
            <person name="Cros-Aarteil S."/>
            <person name="Calhoun S."/>
            <person name="Haridas S."/>
            <person name="Kuo A."/>
            <person name="Mondo S."/>
            <person name="Pangilinan J."/>
            <person name="Riley R."/>
            <person name="Labutti K."/>
            <person name="Andreopoulos B."/>
            <person name="Lipzen A."/>
            <person name="Chen C."/>
            <person name="Yanf M."/>
            <person name="Daum C."/>
            <person name="Ng V."/>
            <person name="Clum A."/>
            <person name="Ohm R."/>
            <person name="Martin F."/>
            <person name="Silar P."/>
            <person name="Natvig D."/>
            <person name="Lalanne C."/>
            <person name="Gautier V."/>
            <person name="Ament-Velasquez S.L."/>
            <person name="Kruys A."/>
            <person name="Hutchinson M.I."/>
            <person name="Powell A.J."/>
            <person name="Barry K."/>
            <person name="Miller A.N."/>
            <person name="Grigoriev I.V."/>
            <person name="Debuchy R."/>
            <person name="Gladieux P."/>
            <person name="Thoren M.H."/>
            <person name="Johannesson H."/>
        </authorList>
    </citation>
    <scope>NUCLEOTIDE SEQUENCE</scope>
    <source>
        <strain evidence="2">CBS 359.72</strain>
    </source>
</reference>
<evidence type="ECO:0000313" key="3">
    <source>
        <dbReference type="Proteomes" id="UP001303647"/>
    </source>
</evidence>
<dbReference type="Gene3D" id="3.40.50.1820">
    <property type="entry name" value="alpha/beta hydrolase"/>
    <property type="match status" value="1"/>
</dbReference>
<feature type="region of interest" description="Disordered" evidence="1">
    <location>
        <begin position="295"/>
        <end position="315"/>
    </location>
</feature>
<comment type="caution">
    <text evidence="2">The sequence shown here is derived from an EMBL/GenBank/DDBJ whole genome shotgun (WGS) entry which is preliminary data.</text>
</comment>
<accession>A0AAN7CWQ5</accession>
<reference evidence="2" key="1">
    <citation type="journal article" date="2023" name="Mol. Phylogenet. Evol.">
        <title>Genome-scale phylogeny and comparative genomics of the fungal order Sordariales.</title>
        <authorList>
            <person name="Hensen N."/>
            <person name="Bonometti L."/>
            <person name="Westerberg I."/>
            <person name="Brannstrom I.O."/>
            <person name="Guillou S."/>
            <person name="Cros-Aarteil S."/>
            <person name="Calhoun S."/>
            <person name="Haridas S."/>
            <person name="Kuo A."/>
            <person name="Mondo S."/>
            <person name="Pangilinan J."/>
            <person name="Riley R."/>
            <person name="LaButti K."/>
            <person name="Andreopoulos B."/>
            <person name="Lipzen A."/>
            <person name="Chen C."/>
            <person name="Yan M."/>
            <person name="Daum C."/>
            <person name="Ng V."/>
            <person name="Clum A."/>
            <person name="Steindorff A."/>
            <person name="Ohm R.A."/>
            <person name="Martin F."/>
            <person name="Silar P."/>
            <person name="Natvig D.O."/>
            <person name="Lalanne C."/>
            <person name="Gautier V."/>
            <person name="Ament-Velasquez S.L."/>
            <person name="Kruys A."/>
            <person name="Hutchinson M.I."/>
            <person name="Powell A.J."/>
            <person name="Barry K."/>
            <person name="Miller A.N."/>
            <person name="Grigoriev I.V."/>
            <person name="Debuchy R."/>
            <person name="Gladieux P."/>
            <person name="Hiltunen Thoren M."/>
            <person name="Johannesson H."/>
        </authorList>
    </citation>
    <scope>NUCLEOTIDE SEQUENCE</scope>
    <source>
        <strain evidence="2">CBS 359.72</strain>
    </source>
</reference>
<organism evidence="2 3">
    <name type="scientific">Corynascus novoguineensis</name>
    <dbReference type="NCBI Taxonomy" id="1126955"/>
    <lineage>
        <taxon>Eukaryota</taxon>
        <taxon>Fungi</taxon>
        <taxon>Dikarya</taxon>
        <taxon>Ascomycota</taxon>
        <taxon>Pezizomycotina</taxon>
        <taxon>Sordariomycetes</taxon>
        <taxon>Sordariomycetidae</taxon>
        <taxon>Sordariales</taxon>
        <taxon>Chaetomiaceae</taxon>
        <taxon>Corynascus</taxon>
    </lineage>
</organism>
<name>A0AAN7CWQ5_9PEZI</name>
<dbReference type="EMBL" id="MU857636">
    <property type="protein sequence ID" value="KAK4248547.1"/>
    <property type="molecule type" value="Genomic_DNA"/>
</dbReference>
<evidence type="ECO:0008006" key="4">
    <source>
        <dbReference type="Google" id="ProtNLM"/>
    </source>
</evidence>
<evidence type="ECO:0000256" key="1">
    <source>
        <dbReference type="SAM" id="MobiDB-lite"/>
    </source>
</evidence>
<feature type="compositionally biased region" description="Basic residues" evidence="1">
    <location>
        <begin position="196"/>
        <end position="209"/>
    </location>
</feature>
<dbReference type="AlphaFoldDB" id="A0AAN7CWQ5"/>